<organism evidence="18 19">
    <name type="scientific">Rhodonia placenta</name>
    <dbReference type="NCBI Taxonomy" id="104341"/>
    <lineage>
        <taxon>Eukaryota</taxon>
        <taxon>Fungi</taxon>
        <taxon>Dikarya</taxon>
        <taxon>Basidiomycota</taxon>
        <taxon>Agaricomycotina</taxon>
        <taxon>Agaricomycetes</taxon>
        <taxon>Polyporales</taxon>
        <taxon>Adustoporiaceae</taxon>
        <taxon>Rhodonia</taxon>
    </lineage>
</organism>
<feature type="domain" description="Helicase C-terminal" evidence="16">
    <location>
        <begin position="285"/>
        <end position="460"/>
    </location>
</feature>
<dbReference type="SMART" id="SM00490">
    <property type="entry name" value="HELICc"/>
    <property type="match status" value="1"/>
</dbReference>
<dbReference type="CDD" id="cd17960">
    <property type="entry name" value="DEADc_DDX55"/>
    <property type="match status" value="1"/>
</dbReference>
<dbReference type="InterPro" id="IPR011545">
    <property type="entry name" value="DEAD/DEAH_box_helicase_dom"/>
</dbReference>
<dbReference type="SMART" id="SM01178">
    <property type="entry name" value="DUF4217"/>
    <property type="match status" value="1"/>
</dbReference>
<reference evidence="18" key="2">
    <citation type="journal article" name="Front. Microbiol.">
        <title>Degradative Capacity of Two Strains of Rhodonia placenta: From Phenotype to Genotype.</title>
        <authorList>
            <person name="Kolle M."/>
            <person name="Horta M.A.C."/>
            <person name="Nowrousian M."/>
            <person name="Ohm R.A."/>
            <person name="Benz J.P."/>
            <person name="Pilgard A."/>
        </authorList>
    </citation>
    <scope>NUCLEOTIDE SEQUENCE</scope>
    <source>
        <strain evidence="18">FPRL280</strain>
    </source>
</reference>
<evidence type="ECO:0000256" key="4">
    <source>
        <dbReference type="ARBA" id="ARBA00022741"/>
    </source>
</evidence>
<dbReference type="Proteomes" id="UP000639403">
    <property type="component" value="Unassembled WGS sequence"/>
</dbReference>
<name>A0A8H7U6I0_9APHY</name>
<dbReference type="AlphaFoldDB" id="A0A8H7U6I0"/>
<evidence type="ECO:0000259" key="15">
    <source>
        <dbReference type="PROSITE" id="PS51192"/>
    </source>
</evidence>
<evidence type="ECO:0000256" key="10">
    <source>
        <dbReference type="ARBA" id="ARBA00038002"/>
    </source>
</evidence>
<evidence type="ECO:0000256" key="14">
    <source>
        <dbReference type="SAM" id="MobiDB-lite"/>
    </source>
</evidence>
<protein>
    <recommendedName>
        <fullName evidence="13">ATP-dependent RNA helicase</fullName>
        <ecNumber evidence="13">3.6.4.13</ecNumber>
    </recommendedName>
</protein>
<evidence type="ECO:0000256" key="5">
    <source>
        <dbReference type="ARBA" id="ARBA00022801"/>
    </source>
</evidence>
<evidence type="ECO:0000256" key="11">
    <source>
        <dbReference type="PROSITE-ProRule" id="PRU00552"/>
    </source>
</evidence>
<evidence type="ECO:0000256" key="6">
    <source>
        <dbReference type="ARBA" id="ARBA00022806"/>
    </source>
</evidence>
<evidence type="ECO:0000256" key="3">
    <source>
        <dbReference type="ARBA" id="ARBA00022552"/>
    </source>
</evidence>
<evidence type="ECO:0000259" key="16">
    <source>
        <dbReference type="PROSITE" id="PS51194"/>
    </source>
</evidence>
<evidence type="ECO:0000256" key="8">
    <source>
        <dbReference type="ARBA" id="ARBA00022884"/>
    </source>
</evidence>
<dbReference type="Gene3D" id="3.40.50.300">
    <property type="entry name" value="P-loop containing nucleotide triphosphate hydrolases"/>
    <property type="match status" value="2"/>
</dbReference>
<keyword evidence="5 12" id="KW-0378">Hydrolase</keyword>
<comment type="function">
    <text evidence="13">RNA helicase.</text>
</comment>
<dbReference type="EC" id="3.6.4.13" evidence="13"/>
<evidence type="ECO:0000313" key="18">
    <source>
        <dbReference type="EMBL" id="KAF9820895.1"/>
    </source>
</evidence>
<dbReference type="SMART" id="SM00487">
    <property type="entry name" value="DEXDc"/>
    <property type="match status" value="1"/>
</dbReference>
<dbReference type="Pfam" id="PF00270">
    <property type="entry name" value="DEAD"/>
    <property type="match status" value="1"/>
</dbReference>
<evidence type="ECO:0000256" key="9">
    <source>
        <dbReference type="ARBA" id="ARBA00023054"/>
    </source>
</evidence>
<feature type="short sequence motif" description="Q motif" evidence="11">
    <location>
        <begin position="11"/>
        <end position="39"/>
    </location>
</feature>
<dbReference type="GO" id="GO:0005730">
    <property type="term" value="C:nucleolus"/>
    <property type="evidence" value="ECO:0007669"/>
    <property type="project" value="UniProtKB-SubCell"/>
</dbReference>
<dbReference type="GO" id="GO:0003724">
    <property type="term" value="F:RNA helicase activity"/>
    <property type="evidence" value="ECO:0007669"/>
    <property type="project" value="UniProtKB-EC"/>
</dbReference>
<dbReference type="GO" id="GO:0016787">
    <property type="term" value="F:hydrolase activity"/>
    <property type="evidence" value="ECO:0007669"/>
    <property type="project" value="UniProtKB-KW"/>
</dbReference>
<dbReference type="InterPro" id="IPR000629">
    <property type="entry name" value="RNA-helicase_DEAD-box_CS"/>
</dbReference>
<comment type="domain">
    <text evidence="13">The Q motif is unique to and characteristic of the DEAD box family of RNA helicases and controls ATP binding and hydrolysis.</text>
</comment>
<keyword evidence="6 12" id="KW-0347">Helicase</keyword>
<comment type="subcellular location">
    <subcellularLocation>
        <location evidence="1">Nucleus</location>
        <location evidence="1">Nucleolus</location>
    </subcellularLocation>
</comment>
<keyword evidence="7 12" id="KW-0067">ATP-binding</keyword>
<dbReference type="InterPro" id="IPR014001">
    <property type="entry name" value="Helicase_ATP-bd"/>
</dbReference>
<dbReference type="PROSITE" id="PS51194">
    <property type="entry name" value="HELICASE_CTER"/>
    <property type="match status" value="1"/>
</dbReference>
<feature type="compositionally biased region" description="Basic residues" evidence="14">
    <location>
        <begin position="573"/>
        <end position="584"/>
    </location>
</feature>
<dbReference type="Pfam" id="PF00271">
    <property type="entry name" value="Helicase_C"/>
    <property type="match status" value="1"/>
</dbReference>
<dbReference type="PROSITE" id="PS00039">
    <property type="entry name" value="DEAD_ATP_HELICASE"/>
    <property type="match status" value="1"/>
</dbReference>
<dbReference type="GO" id="GO:0006364">
    <property type="term" value="P:rRNA processing"/>
    <property type="evidence" value="ECO:0007669"/>
    <property type="project" value="UniProtKB-KW"/>
</dbReference>
<comment type="caution">
    <text evidence="18">The sequence shown here is derived from an EMBL/GenBank/DDBJ whole genome shotgun (WGS) entry which is preliminary data.</text>
</comment>
<reference evidence="18" key="1">
    <citation type="submission" date="2020-11" db="EMBL/GenBank/DDBJ databases">
        <authorList>
            <person name="Koelle M."/>
            <person name="Horta M.A.C."/>
            <person name="Nowrousian M."/>
            <person name="Ohm R.A."/>
            <person name="Benz P."/>
            <person name="Pilgard A."/>
        </authorList>
    </citation>
    <scope>NUCLEOTIDE SEQUENCE</scope>
    <source>
        <strain evidence="18">FPRL280</strain>
    </source>
</reference>
<feature type="domain" description="Helicase ATP-binding" evidence="15">
    <location>
        <begin position="42"/>
        <end position="244"/>
    </location>
</feature>
<keyword evidence="8 13" id="KW-0694">RNA-binding</keyword>
<dbReference type="GO" id="GO:0005524">
    <property type="term" value="F:ATP binding"/>
    <property type="evidence" value="ECO:0007669"/>
    <property type="project" value="UniProtKB-UniRule"/>
</dbReference>
<keyword evidence="4 12" id="KW-0547">Nucleotide-binding</keyword>
<dbReference type="SUPFAM" id="SSF52540">
    <property type="entry name" value="P-loop containing nucleoside triphosphate hydrolases"/>
    <property type="match status" value="2"/>
</dbReference>
<gene>
    <name evidence="18" type="ORF">IEO21_01122</name>
</gene>
<comment type="similarity">
    <text evidence="10">Belongs to the DEAD box helicase family. DDX55/SPB4 subfamily.</text>
</comment>
<comment type="catalytic activity">
    <reaction evidence="13">
        <text>ATP + H2O = ADP + phosphate + H(+)</text>
        <dbReference type="Rhea" id="RHEA:13065"/>
        <dbReference type="ChEBI" id="CHEBI:15377"/>
        <dbReference type="ChEBI" id="CHEBI:15378"/>
        <dbReference type="ChEBI" id="CHEBI:30616"/>
        <dbReference type="ChEBI" id="CHEBI:43474"/>
        <dbReference type="ChEBI" id="CHEBI:456216"/>
        <dbReference type="EC" id="3.6.4.13"/>
    </reaction>
</comment>
<evidence type="ECO:0000256" key="2">
    <source>
        <dbReference type="ARBA" id="ARBA00022517"/>
    </source>
</evidence>
<evidence type="ECO:0000256" key="7">
    <source>
        <dbReference type="ARBA" id="ARBA00022840"/>
    </source>
</evidence>
<dbReference type="InterPro" id="IPR027417">
    <property type="entry name" value="P-loop_NTPase"/>
</dbReference>
<feature type="region of interest" description="Disordered" evidence="14">
    <location>
        <begin position="536"/>
        <end position="646"/>
    </location>
</feature>
<dbReference type="InterPro" id="IPR056330">
    <property type="entry name" value="CTT_SPB4"/>
</dbReference>
<evidence type="ECO:0000256" key="13">
    <source>
        <dbReference type="RuleBase" id="RU365068"/>
    </source>
</evidence>
<feature type="compositionally biased region" description="Basic and acidic residues" evidence="14">
    <location>
        <begin position="543"/>
        <end position="555"/>
    </location>
</feature>
<feature type="domain" description="DEAD-box RNA helicase Q" evidence="17">
    <location>
        <begin position="11"/>
        <end position="39"/>
    </location>
</feature>
<evidence type="ECO:0000256" key="12">
    <source>
        <dbReference type="RuleBase" id="RU000492"/>
    </source>
</evidence>
<dbReference type="PROSITE" id="PS51195">
    <property type="entry name" value="Q_MOTIF"/>
    <property type="match status" value="1"/>
</dbReference>
<dbReference type="PANTHER" id="PTHR24031">
    <property type="entry name" value="RNA HELICASE"/>
    <property type="match status" value="1"/>
</dbReference>
<evidence type="ECO:0000259" key="17">
    <source>
        <dbReference type="PROSITE" id="PS51195"/>
    </source>
</evidence>
<feature type="compositionally biased region" description="Acidic residues" evidence="14">
    <location>
        <begin position="605"/>
        <end position="617"/>
    </location>
</feature>
<dbReference type="GO" id="GO:0003723">
    <property type="term" value="F:RNA binding"/>
    <property type="evidence" value="ECO:0007669"/>
    <property type="project" value="UniProtKB-UniRule"/>
</dbReference>
<accession>A0A8H7U6I0</accession>
<dbReference type="InterPro" id="IPR025313">
    <property type="entry name" value="SPB4-like_CTE"/>
</dbReference>
<keyword evidence="2" id="KW-0690">Ribosome biogenesis</keyword>
<keyword evidence="3" id="KW-0698">rRNA processing</keyword>
<evidence type="ECO:0000256" key="1">
    <source>
        <dbReference type="ARBA" id="ARBA00004604"/>
    </source>
</evidence>
<keyword evidence="9" id="KW-0175">Coiled coil</keyword>
<dbReference type="PROSITE" id="PS51192">
    <property type="entry name" value="HELICASE_ATP_BIND_1"/>
    <property type="match status" value="1"/>
</dbReference>
<dbReference type="Pfam" id="PF23681">
    <property type="entry name" value="CTT_SPB4"/>
    <property type="match status" value="1"/>
</dbReference>
<dbReference type="CDD" id="cd18787">
    <property type="entry name" value="SF2_C_DEAD"/>
    <property type="match status" value="1"/>
</dbReference>
<dbReference type="InterPro" id="IPR001650">
    <property type="entry name" value="Helicase_C-like"/>
</dbReference>
<sequence length="646" mass="71576">MSSSNAYAGPWSSLPTTLTPWIMDVIQSMGYTQMTPVQASTIPLFMKHKDVVVEAVTGSGKTLAFVIPVLEKLVRRERRLRKNEIGALIISPTRELATQIHSVFSLFLSSQPGHHDSASEDDEHVNTKTIEPAHPQPLLVISSDSPPTEDIQRFLSTGADIVVGTPGRVEEFLLGKGRDVVNAKELEVLVLDEADRLLDLGFQTTLSRILTHLPKQRRTGLFSATMTDADALSELVRVGLRNPARIVVKVQTKKSKLKNAGSDDRSEVFVSSLQNYCLTCRASEKLVQVSRILAHEVAKHQSSRFIVYFSTCACVEYFYRILLPFMPPNTTLYSLHGHLPPATRTRTLANFSSSVALPSAPSVLLATDVAARGLDLPDVDVVIQFDPPSDSKAFSHRCGRTARAGRSGRAWVLLVGRERDYVGRPAFSEDGSARDRDTDGDSAEVASAISQIRKAAKAFVSFVRAYSKHEASYIFRVKDLDLVGVAKSFGLLRLPRMPELTDVSRNGWEDADVDWSAYAYAEKAREAKRLAAAAEQTRSTAEGAERKAERLEQKKANAAWSNKLTRKEEQLKRKEKKDRKRKWQKEHQEPAAIGGSATRKRGSEEDGSDVDDGDDWEELAREERMAKKVKRGAVSQEVFDGEFGGL</sequence>
<proteinExistence type="inferred from homology"/>
<evidence type="ECO:0000313" key="19">
    <source>
        <dbReference type="Proteomes" id="UP000639403"/>
    </source>
</evidence>
<dbReference type="EMBL" id="JADOXO010000007">
    <property type="protein sequence ID" value="KAF9820895.1"/>
    <property type="molecule type" value="Genomic_DNA"/>
</dbReference>
<dbReference type="Pfam" id="PF13959">
    <property type="entry name" value="CTE_SPB4"/>
    <property type="match status" value="1"/>
</dbReference>
<dbReference type="InterPro" id="IPR014014">
    <property type="entry name" value="RNA_helicase_DEAD_Q_motif"/>
</dbReference>